<dbReference type="AlphaFoldDB" id="A0A9W3CRB6"/>
<dbReference type="OrthoDB" id="1054973at2759"/>
<proteinExistence type="predicted"/>
<reference evidence="3" key="1">
    <citation type="journal article" date="2019" name="Database">
        <title>The radish genome database (RadishGD): an integrated information resource for radish genomics.</title>
        <authorList>
            <person name="Yu H.J."/>
            <person name="Baek S."/>
            <person name="Lee Y.J."/>
            <person name="Cho A."/>
            <person name="Mun J.H."/>
        </authorList>
    </citation>
    <scope>NUCLEOTIDE SEQUENCE [LARGE SCALE GENOMIC DNA]</scope>
    <source>
        <strain evidence="3">cv. WK10039</strain>
    </source>
</reference>
<dbReference type="InterPro" id="IPR044974">
    <property type="entry name" value="Disease_R_plants"/>
</dbReference>
<dbReference type="InterPro" id="IPR002182">
    <property type="entry name" value="NB-ARC"/>
</dbReference>
<feature type="domain" description="TIR" evidence="2">
    <location>
        <begin position="1"/>
        <end position="164"/>
    </location>
</feature>
<keyword evidence="3" id="KW-1185">Reference proteome</keyword>
<dbReference type="GO" id="GO:0007165">
    <property type="term" value="P:signal transduction"/>
    <property type="evidence" value="ECO:0007669"/>
    <property type="project" value="InterPro"/>
</dbReference>
<dbReference type="InterPro" id="IPR042197">
    <property type="entry name" value="Apaf_helical"/>
</dbReference>
<dbReference type="Pfam" id="PF00931">
    <property type="entry name" value="NB-ARC"/>
    <property type="match status" value="1"/>
</dbReference>
<dbReference type="SUPFAM" id="SSF52540">
    <property type="entry name" value="P-loop containing nucleoside triphosphate hydrolases"/>
    <property type="match status" value="1"/>
</dbReference>
<evidence type="ECO:0000259" key="2">
    <source>
        <dbReference type="PROSITE" id="PS50104"/>
    </source>
</evidence>
<organism evidence="3 4">
    <name type="scientific">Raphanus sativus</name>
    <name type="common">Radish</name>
    <name type="synonym">Raphanus raphanistrum var. sativus</name>
    <dbReference type="NCBI Taxonomy" id="3726"/>
    <lineage>
        <taxon>Eukaryota</taxon>
        <taxon>Viridiplantae</taxon>
        <taxon>Streptophyta</taxon>
        <taxon>Embryophyta</taxon>
        <taxon>Tracheophyta</taxon>
        <taxon>Spermatophyta</taxon>
        <taxon>Magnoliopsida</taxon>
        <taxon>eudicotyledons</taxon>
        <taxon>Gunneridae</taxon>
        <taxon>Pentapetalae</taxon>
        <taxon>rosids</taxon>
        <taxon>malvids</taxon>
        <taxon>Brassicales</taxon>
        <taxon>Brassicaceae</taxon>
        <taxon>Brassiceae</taxon>
        <taxon>Raphanus</taxon>
    </lineage>
</organism>
<reference evidence="4" key="2">
    <citation type="submission" date="2025-08" db="UniProtKB">
        <authorList>
            <consortium name="RefSeq"/>
        </authorList>
    </citation>
    <scope>IDENTIFICATION</scope>
    <source>
        <tissue evidence="4">Leaf</tissue>
    </source>
</reference>
<dbReference type="PANTHER" id="PTHR11017">
    <property type="entry name" value="LEUCINE-RICH REPEAT-CONTAINING PROTEIN"/>
    <property type="match status" value="1"/>
</dbReference>
<keyword evidence="1" id="KW-0472">Membrane</keyword>
<dbReference type="PANTHER" id="PTHR11017:SF564">
    <property type="entry name" value="DISEASE RESISTANCE PROTEIN (TIR-NBS CLASS)"/>
    <property type="match status" value="1"/>
</dbReference>
<dbReference type="GeneID" id="130503307"/>
<dbReference type="SMART" id="SM00255">
    <property type="entry name" value="TIR"/>
    <property type="match status" value="1"/>
</dbReference>
<sequence length="506" mass="57058">MTFDVFISFRGTDTRRTFVSHLLLSLFKRQFKTFRCEEEIPRDQPASSQVLEAIKESRIAIVVISKNYTASVSCLDELAMVIECKEKQSLLVVPVLYEVDPSYVLLQAESLGNGDNNLEKVKRWRDALANTVHIYQQDYSRWKDEDDSYSYIIDRVMGNVSRCLRPLVPRRAPSRVDKPAPSKAYSNIKMCRFILLIPIGTVAVGIGVVKAFLGNIAGIFMNRAKRIRSVKPRPAGSFVDVQKDKYLTGNDVSPFVLSNDSGCFVGMDRHTEAVKAMLELQIKVGVGVGGIGICGVDGVGKSTLARCVYEHISPLFQDHHYFINDRKKNFSPCLLEEITRALLFLTSSDSVSESLCEVVKAKLGHRKVLLIVDEVRGINQLRNIWKFFGLFGPGSRLILVTTKYKDLLVQCGVKRIYEVESMRFDEALRLFSLFAFKQEHVPRGFYQLSVRAVLITCCIPLALKVFGSFLRGKCINEWELELCRLEASQPTCVARVSSYIANAFSL</sequence>
<dbReference type="Gene3D" id="1.10.8.430">
    <property type="entry name" value="Helical domain of apoptotic protease-activating factors"/>
    <property type="match status" value="1"/>
</dbReference>
<dbReference type="InterPro" id="IPR035897">
    <property type="entry name" value="Toll_tir_struct_dom_sf"/>
</dbReference>
<evidence type="ECO:0000313" key="3">
    <source>
        <dbReference type="Proteomes" id="UP000504610"/>
    </source>
</evidence>
<protein>
    <submittedName>
        <fullName evidence="4">Disease resistance protein RML1A-like</fullName>
    </submittedName>
</protein>
<dbReference type="InterPro" id="IPR000157">
    <property type="entry name" value="TIR_dom"/>
</dbReference>
<dbReference type="Gene3D" id="3.40.50.10140">
    <property type="entry name" value="Toll/interleukin-1 receptor homology (TIR) domain"/>
    <property type="match status" value="1"/>
</dbReference>
<evidence type="ECO:0000313" key="4">
    <source>
        <dbReference type="RefSeq" id="XP_056853959.1"/>
    </source>
</evidence>
<feature type="transmembrane region" description="Helical" evidence="1">
    <location>
        <begin position="193"/>
        <end position="221"/>
    </location>
</feature>
<keyword evidence="1" id="KW-0812">Transmembrane</keyword>
<dbReference type="GO" id="GO:0006952">
    <property type="term" value="P:defense response"/>
    <property type="evidence" value="ECO:0007669"/>
    <property type="project" value="InterPro"/>
</dbReference>
<dbReference type="GO" id="GO:0043531">
    <property type="term" value="F:ADP binding"/>
    <property type="evidence" value="ECO:0007669"/>
    <property type="project" value="InterPro"/>
</dbReference>
<dbReference type="Proteomes" id="UP000504610">
    <property type="component" value="Chromosome 2"/>
</dbReference>
<gene>
    <name evidence="4" type="primary">LOC130503307</name>
</gene>
<keyword evidence="1" id="KW-1133">Transmembrane helix</keyword>
<dbReference type="InterPro" id="IPR027417">
    <property type="entry name" value="P-loop_NTPase"/>
</dbReference>
<accession>A0A9W3CRB6</accession>
<dbReference type="Pfam" id="PF01582">
    <property type="entry name" value="TIR"/>
    <property type="match status" value="1"/>
</dbReference>
<name>A0A9W3CRB6_RAPSA</name>
<dbReference type="SUPFAM" id="SSF52200">
    <property type="entry name" value="Toll/Interleukin receptor TIR domain"/>
    <property type="match status" value="1"/>
</dbReference>
<evidence type="ECO:0000256" key="1">
    <source>
        <dbReference type="SAM" id="Phobius"/>
    </source>
</evidence>
<dbReference type="PROSITE" id="PS50104">
    <property type="entry name" value="TIR"/>
    <property type="match status" value="1"/>
</dbReference>
<dbReference type="Gene3D" id="3.40.50.300">
    <property type="entry name" value="P-loop containing nucleotide triphosphate hydrolases"/>
    <property type="match status" value="1"/>
</dbReference>
<dbReference type="PRINTS" id="PR00364">
    <property type="entry name" value="DISEASERSIST"/>
</dbReference>
<dbReference type="RefSeq" id="XP_056853959.1">
    <property type="nucleotide sequence ID" value="XM_056997979.1"/>
</dbReference>
<dbReference type="KEGG" id="rsz:130503307"/>